<evidence type="ECO:0000256" key="4">
    <source>
        <dbReference type="PIRSR" id="PIRSR611554-2"/>
    </source>
</evidence>
<comment type="similarity">
    <text evidence="1">Belongs to the thiolase-like superfamily. HMG-CoA synthase family.</text>
</comment>
<evidence type="ECO:0000313" key="9">
    <source>
        <dbReference type="EMBL" id="XDS48409.1"/>
    </source>
</evidence>
<evidence type="ECO:0000313" key="10">
    <source>
        <dbReference type="EMBL" id="XDS51478.1"/>
    </source>
</evidence>
<dbReference type="EC" id="2.3.3.10" evidence="8"/>
<dbReference type="InterPro" id="IPR011554">
    <property type="entry name" value="HMG_CoA_synthase_prok"/>
</dbReference>
<feature type="region of interest" description="Disordered" evidence="5">
    <location>
        <begin position="1"/>
        <end position="27"/>
    </location>
</feature>
<dbReference type="Pfam" id="PF08540">
    <property type="entry name" value="HMG_CoA_synt_C"/>
    <property type="match status" value="2"/>
</dbReference>
<feature type="binding site" evidence="4">
    <location>
        <position position="304"/>
    </location>
    <ligand>
        <name>(3S)-3-hydroxy-3-methylglutaryl-CoA</name>
        <dbReference type="ChEBI" id="CHEBI:43074"/>
    </ligand>
</feature>
<evidence type="ECO:0000259" key="7">
    <source>
        <dbReference type="Pfam" id="PF08540"/>
    </source>
</evidence>
<evidence type="ECO:0000256" key="5">
    <source>
        <dbReference type="SAM" id="MobiDB-lite"/>
    </source>
</evidence>
<keyword evidence="2 8" id="KW-0808">Transferase</keyword>
<accession>A0AB39UDA6</accession>
<evidence type="ECO:0000259" key="6">
    <source>
        <dbReference type="Pfam" id="PF01154"/>
    </source>
</evidence>
<organism evidence="8">
    <name type="scientific">Bifidobacterium fermentum</name>
    <dbReference type="NCBI Taxonomy" id="3059035"/>
    <lineage>
        <taxon>Bacteria</taxon>
        <taxon>Bacillati</taxon>
        <taxon>Actinomycetota</taxon>
        <taxon>Actinomycetes</taxon>
        <taxon>Bifidobacteriales</taxon>
        <taxon>Bifidobacteriaceae</taxon>
        <taxon>Bifidobacterium</taxon>
    </lineage>
</organism>
<feature type="domain" description="Hydroxymethylglutaryl-coenzyme A synthase C-terminal" evidence="7">
    <location>
        <begin position="295"/>
        <end position="365"/>
    </location>
</feature>
<dbReference type="InterPro" id="IPR013528">
    <property type="entry name" value="HMG_CoA_synth_N"/>
</dbReference>
<feature type="active site" description="Acyl-thioester intermediate" evidence="3">
    <location>
        <position position="140"/>
    </location>
</feature>
<dbReference type="CDD" id="cd00827">
    <property type="entry name" value="init_cond_enzymes"/>
    <property type="match status" value="1"/>
</dbReference>
<dbReference type="PANTHER" id="PTHR43323">
    <property type="entry name" value="3-HYDROXY-3-METHYLGLUTARYL COENZYME A SYNTHASE"/>
    <property type="match status" value="1"/>
</dbReference>
<dbReference type="GO" id="GO:0004421">
    <property type="term" value="F:hydroxymethylglutaryl-CoA synthase activity"/>
    <property type="evidence" value="ECO:0007669"/>
    <property type="project" value="UniProtKB-EC"/>
</dbReference>
<evidence type="ECO:0000256" key="1">
    <source>
        <dbReference type="ARBA" id="ARBA00007061"/>
    </source>
</evidence>
<evidence type="ECO:0000256" key="2">
    <source>
        <dbReference type="ARBA" id="ARBA00022679"/>
    </source>
</evidence>
<dbReference type="InterPro" id="IPR016039">
    <property type="entry name" value="Thiolase-like"/>
</dbReference>
<dbReference type="EMBL" id="CP129682">
    <property type="protein sequence ID" value="XDS48409.1"/>
    <property type="molecule type" value="Genomic_DNA"/>
</dbReference>
<dbReference type="EMBL" id="CP129675">
    <property type="protein sequence ID" value="XDS46884.1"/>
    <property type="molecule type" value="Genomic_DNA"/>
</dbReference>
<evidence type="ECO:0000256" key="3">
    <source>
        <dbReference type="PIRSR" id="PIRSR611554-1"/>
    </source>
</evidence>
<proteinExistence type="inferred from homology"/>
<dbReference type="Gene3D" id="3.40.47.10">
    <property type="match status" value="2"/>
</dbReference>
<dbReference type="GO" id="GO:0006084">
    <property type="term" value="P:acetyl-CoA metabolic process"/>
    <property type="evidence" value="ECO:0007669"/>
    <property type="project" value="InterPro"/>
</dbReference>
<dbReference type="AlphaFoldDB" id="A0AB39UDA6"/>
<dbReference type="RefSeq" id="WP_369342441.1">
    <property type="nucleotide sequence ID" value="NZ_CP129675.1"/>
</dbReference>
<sequence>MGLDMDRVTSRSDDAEERRDIKDSTGEGEMAIGIDRIGMFVPDQYLDLTDLATARGVEPSKFTVGIGQSRMSVPRQCDDIVSMGANAIADILPEIDVDRLGLMVVGTESGIDQSKSSSLFIKHLLGLPNRIESFEIKEACFGGTAGLFVAYHYVAAHPDRTVLVVASDVARYGLGTSGEVTQGAGAVAMLVSANPGIIALDDDSEDYSEDINDFWRPNGRTEALVDGKYSMRVYLDFFRHAFDAYCDRRSLGLDDFGALLFHLPFTKMGVKALRVALEQADDRNRERLEGNFAMSARYSREVGNLYAGSLYLSLLSWLENPRGDDGDVGDDGVRALAGQRIGLFSYGSGAMGKFFTGRVQPGYQRHLRVQAHARMLNDRRRIDVAEYERLFAAYYGTGDFETQIPSSGFYFSGVRHSIRQYSLADRSEG</sequence>
<gene>
    <name evidence="10" type="ORF">QN062_04760</name>
    <name evidence="9" type="ORF">QN216_08775</name>
    <name evidence="8" type="ORF">QN217_01690</name>
</gene>
<protein>
    <submittedName>
        <fullName evidence="8">Hydroxymethylglutaryl-CoA synthase</fullName>
        <ecNumber evidence="8">2.3.3.10</ecNumber>
    </submittedName>
</protein>
<evidence type="ECO:0000313" key="8">
    <source>
        <dbReference type="EMBL" id="XDS46884.1"/>
    </source>
</evidence>
<feature type="binding site" evidence="4">
    <location>
        <position position="172"/>
    </location>
    <ligand>
        <name>(3S)-3-hydroxy-3-methylglutaryl-CoA</name>
        <dbReference type="ChEBI" id="CHEBI:43074"/>
    </ligand>
</feature>
<dbReference type="EMBL" id="CP129683">
    <property type="protein sequence ID" value="XDS51478.1"/>
    <property type="molecule type" value="Genomic_DNA"/>
</dbReference>
<feature type="domain" description="Hydroxymethylglutaryl-coenzyme A synthase C-terminal" evidence="7">
    <location>
        <begin position="207"/>
        <end position="277"/>
    </location>
</feature>
<feature type="binding site" evidence="4">
    <location>
        <position position="271"/>
    </location>
    <ligand>
        <name>(3S)-3-hydroxy-3-methylglutaryl-CoA</name>
        <dbReference type="ChEBI" id="CHEBI:43074"/>
    </ligand>
</feature>
<dbReference type="NCBIfam" id="TIGR01835">
    <property type="entry name" value="HMG-CoA-S_prok"/>
    <property type="match status" value="1"/>
</dbReference>
<name>A0AB39UDA6_9BIFI</name>
<dbReference type="PANTHER" id="PTHR43323:SF2">
    <property type="entry name" value="HYDROXYMETHYLGLUTARYL-COA SYNTHASE"/>
    <property type="match status" value="1"/>
</dbReference>
<dbReference type="SUPFAM" id="SSF53901">
    <property type="entry name" value="Thiolase-like"/>
    <property type="match status" value="2"/>
</dbReference>
<feature type="active site" description="Proton donor/acceptor" evidence="3">
    <location>
        <position position="108"/>
    </location>
</feature>
<reference evidence="8" key="1">
    <citation type="submission" date="2023-07" db="EMBL/GenBank/DDBJ databases">
        <title>Bifidobacterium aquikefiriaerophilum sp. nov. and Bifidobacterium eccum sp. nov., isolated from water kefir.</title>
        <authorList>
            <person name="Breselge S."/>
            <person name="Bellassi P."/>
            <person name="Barcenilla C."/>
            <person name="Alvarez-Ordonez A."/>
            <person name="Morelli L."/>
            <person name="Cotter P.D."/>
        </authorList>
    </citation>
    <scope>NUCLEOTIDE SEQUENCE</scope>
    <source>
        <strain evidence="10">WK012_4_13</strain>
        <strain evidence="9">WK013_4_14</strain>
        <strain evidence="8">WK048_4_13</strain>
    </source>
</reference>
<feature type="compositionally biased region" description="Basic and acidic residues" evidence="5">
    <location>
        <begin position="1"/>
        <end position="25"/>
    </location>
</feature>
<feature type="active site" description="Proton donor/acceptor" evidence="3">
    <location>
        <position position="262"/>
    </location>
</feature>
<feature type="domain" description="Hydroxymethylglutaryl-coenzyme A synthase N-terminal" evidence="6">
    <location>
        <begin position="32"/>
        <end position="193"/>
    </location>
</feature>
<dbReference type="InterPro" id="IPR013746">
    <property type="entry name" value="HMG_CoA_synt_C_dom"/>
</dbReference>
<dbReference type="Pfam" id="PF01154">
    <property type="entry name" value="HMG_CoA_synt_N"/>
    <property type="match status" value="1"/>
</dbReference>
<keyword evidence="8" id="KW-0012">Acyltransferase</keyword>
<dbReference type="KEGG" id="bfk:QN062_04760"/>